<dbReference type="AlphaFoldDB" id="A0A4Y3RJ22"/>
<dbReference type="Proteomes" id="UP000315226">
    <property type="component" value="Unassembled WGS sequence"/>
</dbReference>
<dbReference type="EMBL" id="BJMN01000017">
    <property type="protein sequence ID" value="GEB57379.1"/>
    <property type="molecule type" value="Genomic_DNA"/>
</dbReference>
<accession>A0A4Y3RJ22</accession>
<sequence>MASPQDLPEEPGGPPTTLPGKAASAGIRRFGREFRTTPAGLHDIRANLSIANMDFEEYAAAAHEDPEKVFRSF</sequence>
<keyword evidence="4" id="KW-1185">Reference proteome</keyword>
<feature type="domain" description="DUF6924" evidence="2">
    <location>
        <begin position="31"/>
        <end position="73"/>
    </location>
</feature>
<comment type="caution">
    <text evidence="3">The sequence shown here is derived from an EMBL/GenBank/DDBJ whole genome shotgun (WGS) entry which is preliminary data.</text>
</comment>
<evidence type="ECO:0000313" key="4">
    <source>
        <dbReference type="Proteomes" id="UP000315226"/>
    </source>
</evidence>
<dbReference type="OrthoDB" id="7854965at2"/>
<evidence type="ECO:0000259" key="2">
    <source>
        <dbReference type="Pfam" id="PF21962"/>
    </source>
</evidence>
<proteinExistence type="predicted"/>
<dbReference type="InterPro" id="IPR053832">
    <property type="entry name" value="DUF6924"/>
</dbReference>
<dbReference type="RefSeq" id="WP_141296937.1">
    <property type="nucleotide sequence ID" value="NZ_BJMN01000017.1"/>
</dbReference>
<reference evidence="3 4" key="1">
    <citation type="submission" date="2019-06" db="EMBL/GenBank/DDBJ databases">
        <title>Whole genome shotgun sequence of Streptomyces gardneri NBRC 12865.</title>
        <authorList>
            <person name="Hosoyama A."/>
            <person name="Uohara A."/>
            <person name="Ohji S."/>
            <person name="Ichikawa N."/>
        </authorList>
    </citation>
    <scope>NUCLEOTIDE SEQUENCE [LARGE SCALE GENOMIC DNA]</scope>
    <source>
        <strain evidence="3 4">NBRC 12865</strain>
    </source>
</reference>
<organism evidence="3 4">
    <name type="scientific">Streptomyces gardneri</name>
    <dbReference type="NCBI Taxonomy" id="66892"/>
    <lineage>
        <taxon>Bacteria</taxon>
        <taxon>Bacillati</taxon>
        <taxon>Actinomycetota</taxon>
        <taxon>Actinomycetes</taxon>
        <taxon>Kitasatosporales</taxon>
        <taxon>Streptomycetaceae</taxon>
        <taxon>Streptomyces</taxon>
    </lineage>
</organism>
<evidence type="ECO:0000313" key="3">
    <source>
        <dbReference type="EMBL" id="GEB57379.1"/>
    </source>
</evidence>
<dbReference type="Pfam" id="PF21962">
    <property type="entry name" value="DUF6924"/>
    <property type="match status" value="1"/>
</dbReference>
<gene>
    <name evidence="3" type="ORF">SGA01_29840</name>
</gene>
<name>A0A4Y3RJ22_9ACTN</name>
<feature type="region of interest" description="Disordered" evidence="1">
    <location>
        <begin position="1"/>
        <end position="27"/>
    </location>
</feature>
<evidence type="ECO:0000256" key="1">
    <source>
        <dbReference type="SAM" id="MobiDB-lite"/>
    </source>
</evidence>
<protein>
    <recommendedName>
        <fullName evidence="2">DUF6924 domain-containing protein</fullName>
    </recommendedName>
</protein>